<dbReference type="Gene3D" id="3.40.50.150">
    <property type="entry name" value="Vaccinia Virus protein VP39"/>
    <property type="match status" value="1"/>
</dbReference>
<feature type="binding site" evidence="7">
    <location>
        <position position="117"/>
    </location>
    <ligand>
        <name>substrate</name>
    </ligand>
</feature>
<comment type="catalytic activity">
    <reaction evidence="1 7">
        <text>guanosine(46) in tRNA + S-adenosyl-L-methionine = N(7)-methylguanosine(46) in tRNA + S-adenosyl-L-homocysteine</text>
        <dbReference type="Rhea" id="RHEA:42708"/>
        <dbReference type="Rhea" id="RHEA-COMP:10188"/>
        <dbReference type="Rhea" id="RHEA-COMP:10189"/>
        <dbReference type="ChEBI" id="CHEBI:57856"/>
        <dbReference type="ChEBI" id="CHEBI:59789"/>
        <dbReference type="ChEBI" id="CHEBI:74269"/>
        <dbReference type="ChEBI" id="CHEBI:74480"/>
        <dbReference type="EC" id="2.1.1.33"/>
    </reaction>
</comment>
<dbReference type="UniPathway" id="UPA00989"/>
<dbReference type="OrthoDB" id="9802090at2"/>
<reference evidence="9 10" key="1">
    <citation type="journal article" date="2007" name="PLoS Genet.">
        <title>Patterns and implications of gene gain and loss in the evolution of Prochlorococcus.</title>
        <authorList>
            <person name="Kettler G.C."/>
            <person name="Martiny A.C."/>
            <person name="Huang K."/>
            <person name="Zucker J."/>
            <person name="Coleman M.L."/>
            <person name="Rodrigue S."/>
            <person name="Chen F."/>
            <person name="Lapidus A."/>
            <person name="Ferriera S."/>
            <person name="Johnson J."/>
            <person name="Steglich C."/>
            <person name="Church G.M."/>
            <person name="Richardson P."/>
            <person name="Chisholm S.W."/>
        </authorList>
    </citation>
    <scope>NUCLEOTIDE SEQUENCE [LARGE SCALE GENOMIC DNA]</scope>
    <source>
        <strain evidence="10">MIT 9211</strain>
    </source>
</reference>
<dbReference type="InterPro" id="IPR029063">
    <property type="entry name" value="SAM-dependent_MTases_sf"/>
</dbReference>
<proteinExistence type="inferred from homology"/>
<dbReference type="KEGG" id="pmj:P9211_02641"/>
<dbReference type="HAMAP" id="MF_01057">
    <property type="entry name" value="tRNA_methyltr_TrmB"/>
    <property type="match status" value="1"/>
</dbReference>
<dbReference type="AlphaFoldDB" id="A9BDK9"/>
<evidence type="ECO:0000256" key="5">
    <source>
        <dbReference type="ARBA" id="ARBA00022691"/>
    </source>
</evidence>
<dbReference type="EMBL" id="CP000878">
    <property type="protein sequence ID" value="ABX08195.1"/>
    <property type="molecule type" value="Genomic_DNA"/>
</dbReference>
<keyword evidence="10" id="KW-1185">Reference proteome</keyword>
<comment type="pathway">
    <text evidence="7">tRNA modification; N(7)-methylguanine-tRNA biosynthesis.</text>
</comment>
<keyword evidence="8" id="KW-0472">Membrane</keyword>
<keyword evidence="4 7" id="KW-0808">Transferase</keyword>
<dbReference type="InterPro" id="IPR003358">
    <property type="entry name" value="tRNA_(Gua-N-7)_MeTrfase_Trmb"/>
</dbReference>
<gene>
    <name evidence="7" type="primary">trmB</name>
    <name evidence="9" type="ordered locus">P9211_02641</name>
</gene>
<feature type="transmembrane region" description="Helical" evidence="8">
    <location>
        <begin position="125"/>
        <end position="146"/>
    </location>
</feature>
<feature type="binding site" evidence="7">
    <location>
        <position position="60"/>
    </location>
    <ligand>
        <name>S-adenosyl-L-methionine</name>
        <dbReference type="ChEBI" id="CHEBI:59789"/>
    </ligand>
</feature>
<dbReference type="eggNOG" id="COG0220">
    <property type="taxonomic scope" value="Bacteria"/>
</dbReference>
<evidence type="ECO:0000256" key="1">
    <source>
        <dbReference type="ARBA" id="ARBA00000142"/>
    </source>
</evidence>
<evidence type="ECO:0000256" key="8">
    <source>
        <dbReference type="SAM" id="Phobius"/>
    </source>
</evidence>
<dbReference type="HOGENOM" id="CLU_050910_1_3_3"/>
<evidence type="ECO:0000256" key="2">
    <source>
        <dbReference type="ARBA" id="ARBA00003015"/>
    </source>
</evidence>
<evidence type="ECO:0000313" key="9">
    <source>
        <dbReference type="EMBL" id="ABX08195.1"/>
    </source>
</evidence>
<dbReference type="Pfam" id="PF02390">
    <property type="entry name" value="Methyltransf_4"/>
    <property type="match status" value="1"/>
</dbReference>
<dbReference type="NCBIfam" id="TIGR00091">
    <property type="entry name" value="tRNA (guanosine(46)-N7)-methyltransferase TrmB"/>
    <property type="match status" value="1"/>
</dbReference>
<feature type="binding site" evidence="7">
    <location>
        <position position="113"/>
    </location>
    <ligand>
        <name>S-adenosyl-L-methionine</name>
        <dbReference type="ChEBI" id="CHEBI:59789"/>
    </ligand>
</feature>
<keyword evidence="3 7" id="KW-0489">Methyltransferase</keyword>
<evidence type="ECO:0000256" key="4">
    <source>
        <dbReference type="ARBA" id="ARBA00022679"/>
    </source>
</evidence>
<sequence length="218" mass="25202">MRQHVNPLSRFFQVELELPEPNELFLDGSLPIHLDIGSAKGKFLIKFASLEKQWNFLGVDIRNSLVQAAEKERKELGLENLNFLFCNANVSLIKWLRSLKKGQLKRVSIQFPDPWFKKRHQKRRVLNTSLLMALASALGTGSQLFIQSDVLPVINSMIDIIERSECFESINPGPEIWLKNNPFQLSTEREEYAISRELTVYRALFYRTEKDLPKTIGI</sequence>
<dbReference type="PROSITE" id="PS51625">
    <property type="entry name" value="SAM_MT_TRMB"/>
    <property type="match status" value="1"/>
</dbReference>
<keyword evidence="5 7" id="KW-0949">S-adenosyl-L-methionine</keyword>
<evidence type="ECO:0000313" key="10">
    <source>
        <dbReference type="Proteomes" id="UP000000788"/>
    </source>
</evidence>
<dbReference type="EC" id="2.1.1.33" evidence="7"/>
<comment type="caution">
    <text evidence="7">Lacks conserved residue(s) required for the propagation of feature annotation.</text>
</comment>
<feature type="binding site" evidence="7">
    <location>
        <position position="87"/>
    </location>
    <ligand>
        <name>S-adenosyl-L-methionine</name>
        <dbReference type="ChEBI" id="CHEBI:59789"/>
    </ligand>
</feature>
<comment type="similarity">
    <text evidence="7">Belongs to the class I-like SAM-binding methyltransferase superfamily. TrmB family.</text>
</comment>
<evidence type="ECO:0000256" key="7">
    <source>
        <dbReference type="HAMAP-Rule" id="MF_01057"/>
    </source>
</evidence>
<feature type="binding site" evidence="7">
    <location>
        <position position="149"/>
    </location>
    <ligand>
        <name>substrate</name>
    </ligand>
</feature>
<keyword evidence="8" id="KW-1133">Transmembrane helix</keyword>
<evidence type="ECO:0000256" key="3">
    <source>
        <dbReference type="ARBA" id="ARBA00022603"/>
    </source>
</evidence>
<dbReference type="PANTHER" id="PTHR23417">
    <property type="entry name" value="3-DEOXY-D-MANNO-OCTULOSONIC-ACID TRANSFERASE/TRNA GUANINE-N 7 - -METHYLTRANSFERASE"/>
    <property type="match status" value="1"/>
</dbReference>
<name>A9BDK9_PROM4</name>
<keyword evidence="8" id="KW-0812">Transmembrane</keyword>
<dbReference type="SUPFAM" id="SSF53335">
    <property type="entry name" value="S-adenosyl-L-methionine-dependent methyltransferases"/>
    <property type="match status" value="1"/>
</dbReference>
<evidence type="ECO:0000256" key="6">
    <source>
        <dbReference type="ARBA" id="ARBA00022694"/>
    </source>
</evidence>
<organism evidence="9 10">
    <name type="scientific">Prochlorococcus marinus (strain MIT 9211)</name>
    <dbReference type="NCBI Taxonomy" id="93059"/>
    <lineage>
        <taxon>Bacteria</taxon>
        <taxon>Bacillati</taxon>
        <taxon>Cyanobacteriota</taxon>
        <taxon>Cyanophyceae</taxon>
        <taxon>Synechococcales</taxon>
        <taxon>Prochlorococcaceae</taxon>
        <taxon>Prochlorococcus</taxon>
    </lineage>
</organism>
<dbReference type="STRING" id="93059.P9211_02641"/>
<dbReference type="RefSeq" id="WP_012194820.1">
    <property type="nucleotide sequence ID" value="NC_009976.1"/>
</dbReference>
<dbReference type="GO" id="GO:0043527">
    <property type="term" value="C:tRNA methyltransferase complex"/>
    <property type="evidence" value="ECO:0007669"/>
    <property type="project" value="TreeGrafter"/>
</dbReference>
<comment type="function">
    <text evidence="2 7">Catalyzes the formation of N(7)-methylguanine at position 46 (m7G46) in tRNA.</text>
</comment>
<dbReference type="Proteomes" id="UP000000788">
    <property type="component" value="Chromosome"/>
</dbReference>
<keyword evidence="6 7" id="KW-0819">tRNA processing</keyword>
<feature type="binding site" evidence="7">
    <location>
        <position position="35"/>
    </location>
    <ligand>
        <name>S-adenosyl-L-methionine</name>
        <dbReference type="ChEBI" id="CHEBI:59789"/>
    </ligand>
</feature>
<protein>
    <recommendedName>
        <fullName evidence="7">tRNA (guanine-N(7)-)-methyltransferase</fullName>
        <ecNumber evidence="7">2.1.1.33</ecNumber>
    </recommendedName>
    <alternativeName>
        <fullName evidence="7">tRNA (guanine(46)-N(7))-methyltransferase</fullName>
    </alternativeName>
    <alternativeName>
        <fullName evidence="7">tRNA(m7G46)-methyltransferase</fullName>
    </alternativeName>
</protein>
<dbReference type="PANTHER" id="PTHR23417:SF21">
    <property type="entry name" value="TRNA (GUANINE-N(7)-)-METHYLTRANSFERASE"/>
    <property type="match status" value="1"/>
</dbReference>
<accession>A9BDK9</accession>
<dbReference type="GO" id="GO:0008176">
    <property type="term" value="F:tRNA (guanine(46)-N7)-methyltransferase activity"/>
    <property type="evidence" value="ECO:0007669"/>
    <property type="project" value="UniProtKB-UniRule"/>
</dbReference>
<dbReference type="InterPro" id="IPR055361">
    <property type="entry name" value="tRNA_methyltr_TrmB_bact"/>
</dbReference>